<keyword evidence="5" id="KW-1185">Reference proteome</keyword>
<dbReference type="EMBL" id="WUMV01000001">
    <property type="protein sequence ID" value="MXN63373.1"/>
    <property type="molecule type" value="Genomic_DNA"/>
</dbReference>
<dbReference type="GO" id="GO:1990133">
    <property type="term" value="C:molybdopterin adenylyltransferase complex"/>
    <property type="evidence" value="ECO:0007669"/>
    <property type="project" value="TreeGrafter"/>
</dbReference>
<name>A0A7X3S5N6_9HYPH</name>
<dbReference type="GO" id="GO:0006777">
    <property type="term" value="P:Mo-molybdopterin cofactor biosynthetic process"/>
    <property type="evidence" value="ECO:0007669"/>
    <property type="project" value="InterPro"/>
</dbReference>
<dbReference type="Gene3D" id="3.10.20.30">
    <property type="match status" value="1"/>
</dbReference>
<comment type="similarity">
    <text evidence="2">Belongs to the MoaD family.</text>
</comment>
<protein>
    <recommendedName>
        <fullName evidence="3">Molybdopterin synthase sulfur carrier subunit</fullName>
    </recommendedName>
</protein>
<evidence type="ECO:0000313" key="5">
    <source>
        <dbReference type="Proteomes" id="UP000433101"/>
    </source>
</evidence>
<dbReference type="InterPro" id="IPR016155">
    <property type="entry name" value="Mopterin_synth/thiamin_S_b"/>
</dbReference>
<dbReference type="InterPro" id="IPR044672">
    <property type="entry name" value="MOCS2A"/>
</dbReference>
<dbReference type="RefSeq" id="WP_160773634.1">
    <property type="nucleotide sequence ID" value="NZ_WUMV01000001.1"/>
</dbReference>
<comment type="caution">
    <text evidence="4">The sequence shown here is derived from an EMBL/GenBank/DDBJ whole genome shotgun (WGS) entry which is preliminary data.</text>
</comment>
<evidence type="ECO:0000256" key="1">
    <source>
        <dbReference type="ARBA" id="ARBA00022741"/>
    </source>
</evidence>
<reference evidence="4 5" key="1">
    <citation type="submission" date="2019-12" db="EMBL/GenBank/DDBJ databases">
        <authorList>
            <person name="Li M."/>
        </authorList>
    </citation>
    <scope>NUCLEOTIDE SEQUENCE [LARGE SCALE GENOMIC DNA]</scope>
    <source>
        <strain evidence="4 5">GBMRC 2046</strain>
    </source>
</reference>
<dbReference type="Proteomes" id="UP000433101">
    <property type="component" value="Unassembled WGS sequence"/>
</dbReference>
<dbReference type="PANTHER" id="PTHR33359">
    <property type="entry name" value="MOLYBDOPTERIN SYNTHASE SULFUR CARRIER SUBUNIT"/>
    <property type="match status" value="1"/>
</dbReference>
<dbReference type="PANTHER" id="PTHR33359:SF1">
    <property type="entry name" value="MOLYBDOPTERIN SYNTHASE SULFUR CARRIER SUBUNIT"/>
    <property type="match status" value="1"/>
</dbReference>
<dbReference type="Pfam" id="PF02597">
    <property type="entry name" value="ThiS"/>
    <property type="match status" value="1"/>
</dbReference>
<accession>A0A7X3S5N6</accession>
<evidence type="ECO:0000256" key="2">
    <source>
        <dbReference type="ARBA" id="ARBA00024200"/>
    </source>
</evidence>
<dbReference type="NCBIfam" id="TIGR01682">
    <property type="entry name" value="moaD"/>
    <property type="match status" value="1"/>
</dbReference>
<dbReference type="GO" id="GO:0000166">
    <property type="term" value="F:nucleotide binding"/>
    <property type="evidence" value="ECO:0007669"/>
    <property type="project" value="UniProtKB-KW"/>
</dbReference>
<organism evidence="4 5">
    <name type="scientific">Stappia sediminis</name>
    <dbReference type="NCBI Taxonomy" id="2692190"/>
    <lineage>
        <taxon>Bacteria</taxon>
        <taxon>Pseudomonadati</taxon>
        <taxon>Pseudomonadota</taxon>
        <taxon>Alphaproteobacteria</taxon>
        <taxon>Hyphomicrobiales</taxon>
        <taxon>Stappiaceae</taxon>
        <taxon>Stappia</taxon>
    </lineage>
</organism>
<evidence type="ECO:0000313" key="4">
    <source>
        <dbReference type="EMBL" id="MXN63373.1"/>
    </source>
</evidence>
<dbReference type="InterPro" id="IPR003749">
    <property type="entry name" value="ThiS/MoaD-like"/>
</dbReference>
<dbReference type="CDD" id="cd00754">
    <property type="entry name" value="Ubl_MoaD"/>
    <property type="match status" value="1"/>
</dbReference>
<keyword evidence="1" id="KW-0547">Nucleotide-binding</keyword>
<gene>
    <name evidence="4" type="primary">moaD</name>
    <name evidence="4" type="ORF">GR183_00520</name>
</gene>
<sequence length="83" mass="9274">MKVRYFAWVRERIGLEEETIEVPGNVATVSDLIGWLSERDEGYAAAFAEPEVIRVAIDQTHVEHDEPIGRASEIAFFPPMTGG</sequence>
<evidence type="ECO:0000256" key="3">
    <source>
        <dbReference type="ARBA" id="ARBA00024247"/>
    </source>
</evidence>
<proteinExistence type="inferred from homology"/>
<dbReference type="SUPFAM" id="SSF54285">
    <property type="entry name" value="MoaD/ThiS"/>
    <property type="match status" value="1"/>
</dbReference>
<dbReference type="AlphaFoldDB" id="A0A7X3S5N6"/>
<dbReference type="InterPro" id="IPR012675">
    <property type="entry name" value="Beta-grasp_dom_sf"/>
</dbReference>